<keyword evidence="2" id="KW-1185">Reference proteome</keyword>
<gene>
    <name evidence="1" type="ORF">L484_018338</name>
</gene>
<protein>
    <submittedName>
        <fullName evidence="1">Uncharacterized protein</fullName>
    </submittedName>
</protein>
<dbReference type="AlphaFoldDB" id="W9QGE9"/>
<accession>W9QGE9</accession>
<reference evidence="2" key="1">
    <citation type="submission" date="2013-01" db="EMBL/GenBank/DDBJ databases">
        <title>Draft Genome Sequence of a Mulberry Tree, Morus notabilis C.K. Schneid.</title>
        <authorList>
            <person name="He N."/>
            <person name="Zhao S."/>
        </authorList>
    </citation>
    <scope>NUCLEOTIDE SEQUENCE</scope>
</reference>
<evidence type="ECO:0000313" key="2">
    <source>
        <dbReference type="Proteomes" id="UP000030645"/>
    </source>
</evidence>
<organism evidence="1 2">
    <name type="scientific">Morus notabilis</name>
    <dbReference type="NCBI Taxonomy" id="981085"/>
    <lineage>
        <taxon>Eukaryota</taxon>
        <taxon>Viridiplantae</taxon>
        <taxon>Streptophyta</taxon>
        <taxon>Embryophyta</taxon>
        <taxon>Tracheophyta</taxon>
        <taxon>Spermatophyta</taxon>
        <taxon>Magnoliopsida</taxon>
        <taxon>eudicotyledons</taxon>
        <taxon>Gunneridae</taxon>
        <taxon>Pentapetalae</taxon>
        <taxon>rosids</taxon>
        <taxon>fabids</taxon>
        <taxon>Rosales</taxon>
        <taxon>Moraceae</taxon>
        <taxon>Moreae</taxon>
        <taxon>Morus</taxon>
    </lineage>
</organism>
<dbReference type="Proteomes" id="UP000030645">
    <property type="component" value="Unassembled WGS sequence"/>
</dbReference>
<proteinExistence type="predicted"/>
<evidence type="ECO:0000313" key="1">
    <source>
        <dbReference type="EMBL" id="EXB36962.1"/>
    </source>
</evidence>
<sequence>MKAHLKVQTAADNVPASSFQARMSLSQLHGAAITLSLMGSHDDADSLFFGQESELVPPRRRVILYRNVKPLYYCFRLRLTFPKHGDMKHIMHVT</sequence>
<dbReference type="EMBL" id="KE343602">
    <property type="protein sequence ID" value="EXB36962.1"/>
    <property type="molecule type" value="Genomic_DNA"/>
</dbReference>
<name>W9QGE9_9ROSA</name>